<accession>B8BPW3</accession>
<dbReference type="PANTHER" id="PTHR16255">
    <property type="entry name" value="REQUIRED FOR MEIOTIC NUCLEAR DIVISION PROTEIN 1 HOMOLOG"/>
    <property type="match status" value="1"/>
</dbReference>
<dbReference type="KEGG" id="tps:THAPSDRAFT_1069"/>
<dbReference type="eggNOG" id="KOG2861">
    <property type="taxonomic scope" value="Eukaryota"/>
</dbReference>
<dbReference type="InterPro" id="IPR051624">
    <property type="entry name" value="RMD1/Sad1-interacting"/>
</dbReference>
<dbReference type="InParanoid" id="B8BPW3"/>
<dbReference type="RefSeq" id="XP_002286038.1">
    <property type="nucleotide sequence ID" value="XM_002286002.1"/>
</dbReference>
<reference evidence="4 5" key="1">
    <citation type="journal article" date="2004" name="Science">
        <title>The genome of the diatom Thalassiosira pseudonana: ecology, evolution, and metabolism.</title>
        <authorList>
            <person name="Armbrust E.V."/>
            <person name="Berges J.A."/>
            <person name="Bowler C."/>
            <person name="Green B.R."/>
            <person name="Martinez D."/>
            <person name="Putnam N.H."/>
            <person name="Zhou S."/>
            <person name="Allen A.E."/>
            <person name="Apt K.E."/>
            <person name="Bechner M."/>
            <person name="Brzezinski M.A."/>
            <person name="Chaal B.K."/>
            <person name="Chiovitti A."/>
            <person name="Davis A.K."/>
            <person name="Demarest M.S."/>
            <person name="Detter J.C."/>
            <person name="Glavina T."/>
            <person name="Goodstein D."/>
            <person name="Hadi M.Z."/>
            <person name="Hellsten U."/>
            <person name="Hildebrand M."/>
            <person name="Jenkins B.D."/>
            <person name="Jurka J."/>
            <person name="Kapitonov V.V."/>
            <person name="Kroger N."/>
            <person name="Lau W.W."/>
            <person name="Lane T.W."/>
            <person name="Larimer F.W."/>
            <person name="Lippmeier J.C."/>
            <person name="Lucas S."/>
            <person name="Medina M."/>
            <person name="Montsant A."/>
            <person name="Obornik M."/>
            <person name="Parker M.S."/>
            <person name="Palenik B."/>
            <person name="Pazour G.J."/>
            <person name="Richardson P.M."/>
            <person name="Rynearson T.A."/>
            <person name="Saito M.A."/>
            <person name="Schwartz D.C."/>
            <person name="Thamatrakoln K."/>
            <person name="Valentin K."/>
            <person name="Vardi A."/>
            <person name="Wilkerson F.P."/>
            <person name="Rokhsar D.S."/>
        </authorList>
    </citation>
    <scope>NUCLEOTIDE SEQUENCE [LARGE SCALE GENOMIC DNA]</scope>
    <source>
        <strain evidence="4 5">CCMP1335</strain>
    </source>
</reference>
<dbReference type="HOGENOM" id="CLU_408009_0_0_1"/>
<feature type="domain" description="DUF155" evidence="3">
    <location>
        <begin position="438"/>
        <end position="612"/>
    </location>
</feature>
<dbReference type="InterPro" id="IPR003734">
    <property type="entry name" value="DUF155"/>
</dbReference>
<dbReference type="PaxDb" id="35128-Thaps1069"/>
<feature type="region of interest" description="Disordered" evidence="2">
    <location>
        <begin position="179"/>
        <end position="198"/>
    </location>
</feature>
<sequence>MASTRSVRLITACNRCAPSLKSSVRAYHSFNGLDYRCSKPPMIRSHLQMADSIRSECLSSSSRMPSDSASQATSSLQLVSDDVNNLNGASDLLQQTPLSTTPLPLGTDNVTPSLSPISMSSQQQRPSFGSTTSDFIPPPPLQERMNYANSTNYEPVNVTDAPISTNTIIRQIHIPRRKDLSTQQHTTTNGETGLDNTNYRESLNGYKYRILKTPQLTNDMLTVPLPVSDIDVPITNPPTQSQLKEEDDFDMYLQHTPASSLQRSHQFPNGMHDVLSSRWWQTLYRNILHPSASSSRTSHPFQSSMRNRRSSLLLEEIINNDSYNTQHLQEEKETSTTRVRVRSVQAASSIDVVAVLSKVFGGGVARASQYYGSDGDGGESDNGKANGIGPKIHHPLSEFFASSPPMRHVFGRTNIIIQLSPPPSNCPPSLAPSAPRYVAIYRFGSVVFFNVTTKEASKLLEQIKKHSTDPIAVGFERREFFEMALQPQLEMATGNISADRAMVRDLDMNTVGIVSNIMGQTVALDWYNDTVDELLANFSNINSSVERFGNFTSMERNSLFQVVARNNSLFIDMVGKLGIKDRSDTAWHLSQYEALHDGMRKEFDLDERFKHIEFKLNLIQQNAKFFLEVLHAQKSNTLEWVIIVLISFECVLMCLDMSGLGAQFFGEFAYFKNS</sequence>
<gene>
    <name evidence="4" type="ORF">THAPSDRAFT_1069</name>
</gene>
<evidence type="ECO:0000256" key="1">
    <source>
        <dbReference type="ARBA" id="ARBA00008306"/>
    </source>
</evidence>
<reference evidence="4 5" key="2">
    <citation type="journal article" date="2008" name="Nature">
        <title>The Phaeodactylum genome reveals the evolutionary history of diatom genomes.</title>
        <authorList>
            <person name="Bowler C."/>
            <person name="Allen A.E."/>
            <person name="Badger J.H."/>
            <person name="Grimwood J."/>
            <person name="Jabbari K."/>
            <person name="Kuo A."/>
            <person name="Maheswari U."/>
            <person name="Martens C."/>
            <person name="Maumus F."/>
            <person name="Otillar R.P."/>
            <person name="Rayko E."/>
            <person name="Salamov A."/>
            <person name="Vandepoele K."/>
            <person name="Beszteri B."/>
            <person name="Gruber A."/>
            <person name="Heijde M."/>
            <person name="Katinka M."/>
            <person name="Mock T."/>
            <person name="Valentin K."/>
            <person name="Verret F."/>
            <person name="Berges J.A."/>
            <person name="Brownlee C."/>
            <person name="Cadoret J.P."/>
            <person name="Chiovitti A."/>
            <person name="Choi C.J."/>
            <person name="Coesel S."/>
            <person name="De Martino A."/>
            <person name="Detter J.C."/>
            <person name="Durkin C."/>
            <person name="Falciatore A."/>
            <person name="Fournet J."/>
            <person name="Haruta M."/>
            <person name="Huysman M.J."/>
            <person name="Jenkins B.D."/>
            <person name="Jiroutova K."/>
            <person name="Jorgensen R.E."/>
            <person name="Joubert Y."/>
            <person name="Kaplan A."/>
            <person name="Kroger N."/>
            <person name="Kroth P.G."/>
            <person name="La Roche J."/>
            <person name="Lindquist E."/>
            <person name="Lommer M."/>
            <person name="Martin-Jezequel V."/>
            <person name="Lopez P.J."/>
            <person name="Lucas S."/>
            <person name="Mangogna M."/>
            <person name="McGinnis K."/>
            <person name="Medlin L.K."/>
            <person name="Montsant A."/>
            <person name="Oudot-Le Secq M.P."/>
            <person name="Napoli C."/>
            <person name="Obornik M."/>
            <person name="Parker M.S."/>
            <person name="Petit J.L."/>
            <person name="Porcel B.M."/>
            <person name="Poulsen N."/>
            <person name="Robison M."/>
            <person name="Rychlewski L."/>
            <person name="Rynearson T.A."/>
            <person name="Schmutz J."/>
            <person name="Shapiro H."/>
            <person name="Siaut M."/>
            <person name="Stanley M."/>
            <person name="Sussman M.R."/>
            <person name="Taylor A.R."/>
            <person name="Vardi A."/>
            <person name="von Dassow P."/>
            <person name="Vyverman W."/>
            <person name="Willis A."/>
            <person name="Wyrwicz L.S."/>
            <person name="Rokhsar D.S."/>
            <person name="Weissenbach J."/>
            <person name="Armbrust E.V."/>
            <person name="Green B.R."/>
            <person name="Van de Peer Y."/>
            <person name="Grigoriev I.V."/>
        </authorList>
    </citation>
    <scope>NUCLEOTIDE SEQUENCE [LARGE SCALE GENOMIC DNA]</scope>
    <source>
        <strain evidence="4 5">CCMP1335</strain>
    </source>
</reference>
<evidence type="ECO:0000313" key="5">
    <source>
        <dbReference type="Proteomes" id="UP000001449"/>
    </source>
</evidence>
<dbReference type="AlphaFoldDB" id="B8BPW3"/>
<feature type="region of interest" description="Disordered" evidence="2">
    <location>
        <begin position="56"/>
        <end position="75"/>
    </location>
</feature>
<dbReference type="Proteomes" id="UP000001449">
    <property type="component" value="Chromosome 1"/>
</dbReference>
<dbReference type="GeneID" id="7445673"/>
<protein>
    <recommendedName>
        <fullName evidence="3">DUF155 domain-containing protein</fullName>
    </recommendedName>
</protein>
<feature type="compositionally biased region" description="Low complexity" evidence="2">
    <location>
        <begin position="56"/>
        <end position="70"/>
    </location>
</feature>
<dbReference type="GO" id="GO:0005739">
    <property type="term" value="C:mitochondrion"/>
    <property type="evidence" value="ECO:0007669"/>
    <property type="project" value="UniProtKB-ARBA"/>
</dbReference>
<evidence type="ECO:0000256" key="2">
    <source>
        <dbReference type="SAM" id="MobiDB-lite"/>
    </source>
</evidence>
<feature type="compositionally biased region" description="Polar residues" evidence="2">
    <location>
        <begin position="117"/>
        <end position="134"/>
    </location>
</feature>
<dbReference type="Pfam" id="PF02582">
    <property type="entry name" value="DUF155"/>
    <property type="match status" value="1"/>
</dbReference>
<name>B8BPW3_THAPS</name>
<feature type="region of interest" description="Disordered" evidence="2">
    <location>
        <begin position="117"/>
        <end position="140"/>
    </location>
</feature>
<evidence type="ECO:0000259" key="3">
    <source>
        <dbReference type="Pfam" id="PF02582"/>
    </source>
</evidence>
<dbReference type="PANTHER" id="PTHR16255:SF6">
    <property type="entry name" value="PROTEIN RETARDED ROOT GROWTH-LIKE"/>
    <property type="match status" value="1"/>
</dbReference>
<proteinExistence type="inferred from homology"/>
<organism evidence="4 5">
    <name type="scientific">Thalassiosira pseudonana</name>
    <name type="common">Marine diatom</name>
    <name type="synonym">Cyclotella nana</name>
    <dbReference type="NCBI Taxonomy" id="35128"/>
    <lineage>
        <taxon>Eukaryota</taxon>
        <taxon>Sar</taxon>
        <taxon>Stramenopiles</taxon>
        <taxon>Ochrophyta</taxon>
        <taxon>Bacillariophyta</taxon>
        <taxon>Coscinodiscophyceae</taxon>
        <taxon>Thalassiosirophycidae</taxon>
        <taxon>Thalassiosirales</taxon>
        <taxon>Thalassiosiraceae</taxon>
        <taxon>Thalassiosira</taxon>
    </lineage>
</organism>
<feature type="compositionally biased region" description="Polar residues" evidence="2">
    <location>
        <begin position="181"/>
        <end position="198"/>
    </location>
</feature>
<keyword evidence="5" id="KW-1185">Reference proteome</keyword>
<evidence type="ECO:0000313" key="4">
    <source>
        <dbReference type="EMBL" id="EED95679.1"/>
    </source>
</evidence>
<comment type="similarity">
    <text evidence="1">Belongs to the RMD1/sif2 family.</text>
</comment>
<dbReference type="EMBL" id="CM000638">
    <property type="protein sequence ID" value="EED95679.1"/>
    <property type="molecule type" value="Genomic_DNA"/>
</dbReference>